<name>A0A7S1BPK0_9STRA</name>
<gene>
    <name evidence="11" type="ORF">CHYS00102_LOCUS18953</name>
</gene>
<dbReference type="Gene3D" id="3.90.920.10">
    <property type="entry name" value="DNA primase, PRIM domain"/>
    <property type="match status" value="1"/>
</dbReference>
<dbReference type="GO" id="GO:0003899">
    <property type="term" value="F:DNA-directed RNA polymerase activity"/>
    <property type="evidence" value="ECO:0007669"/>
    <property type="project" value="InterPro"/>
</dbReference>
<dbReference type="SUPFAM" id="SSF56747">
    <property type="entry name" value="Prim-pol domain"/>
    <property type="match status" value="1"/>
</dbReference>
<dbReference type="EC" id="2.7.7.-" evidence="10"/>
<evidence type="ECO:0000256" key="5">
    <source>
        <dbReference type="ARBA" id="ARBA00022695"/>
    </source>
</evidence>
<evidence type="ECO:0000256" key="3">
    <source>
        <dbReference type="ARBA" id="ARBA00022515"/>
    </source>
</evidence>
<keyword evidence="7" id="KW-0479">Metal-binding</keyword>
<keyword evidence="6 10" id="KW-0235">DNA replication</keyword>
<keyword evidence="4 10" id="KW-0808">Transferase</keyword>
<evidence type="ECO:0000256" key="4">
    <source>
        <dbReference type="ARBA" id="ARBA00022679"/>
    </source>
</evidence>
<evidence type="ECO:0000313" key="11">
    <source>
        <dbReference type="EMBL" id="CAD8891747.1"/>
    </source>
</evidence>
<sequence length="462" mass="52542">MDNPKVVATSAKDGGNSTDILAMDVDPDEEKTAAPEAFSPEFLGVYYSRLYPFEWMHEWLSYGSPDASVSVFSRREWSFTVQTEMGEEIYLRYQSFGSALELRDAVVKRRPIKIDIGGAYNHPPKDRKAYTAAAFRPTERELVFDIDLTDYDDVRTCCSEANICHKCWILMACAIEVIDACLKEDFGFKQLHWFYSGRRGVHCWVVDDVARELTDEARGAIVQYFLLDFASEKSQKGTGNKLPIPLHPMLKRSYDILEPYFIEHVLSESGLLGLLANKKSWLGLLNNLPRPANKVAADLMEKWNKHERSPVEKWTDLTSALDSLLEKRGGRSSKTPKHNNMSFSERQEIESWKFATVFRHTYPRLDAGVSKARNHLLKAPFCVHPKTGRVCVPIAPDKVREFDPFAVPTVGELVRELDMTTKGGDEGIADWERTSLKKCFQAFKEGFLTPLKRECAKKKGCC</sequence>
<dbReference type="PANTHER" id="PTHR10536">
    <property type="entry name" value="DNA PRIMASE SMALL SUBUNIT"/>
    <property type="match status" value="1"/>
</dbReference>
<reference evidence="11" key="1">
    <citation type="submission" date="2021-01" db="EMBL/GenBank/DDBJ databases">
        <authorList>
            <person name="Corre E."/>
            <person name="Pelletier E."/>
            <person name="Niang G."/>
            <person name="Scheremetjew M."/>
            <person name="Finn R."/>
            <person name="Kale V."/>
            <person name="Holt S."/>
            <person name="Cochrane G."/>
            <person name="Meng A."/>
            <person name="Brown T."/>
            <person name="Cohen L."/>
        </authorList>
    </citation>
    <scope>NUCLEOTIDE SEQUENCE</scope>
    <source>
        <strain evidence="11">308</strain>
    </source>
</reference>
<keyword evidence="2 10" id="KW-0240">DNA-directed RNA polymerase</keyword>
<dbReference type="InterPro" id="IPR014052">
    <property type="entry name" value="DNA_primase_ssu_euk/arc"/>
</dbReference>
<keyword evidence="9" id="KW-0804">Transcription</keyword>
<evidence type="ECO:0000256" key="10">
    <source>
        <dbReference type="RuleBase" id="RU003514"/>
    </source>
</evidence>
<dbReference type="InterPro" id="IPR002755">
    <property type="entry name" value="DNA_primase_S"/>
</dbReference>
<dbReference type="GO" id="GO:0046872">
    <property type="term" value="F:metal ion binding"/>
    <property type="evidence" value="ECO:0007669"/>
    <property type="project" value="UniProtKB-KW"/>
</dbReference>
<accession>A0A7S1BPK0</accession>
<dbReference type="GO" id="GO:0005658">
    <property type="term" value="C:alpha DNA polymerase:primase complex"/>
    <property type="evidence" value="ECO:0007669"/>
    <property type="project" value="UniProtKB-ARBA"/>
</dbReference>
<evidence type="ECO:0000256" key="9">
    <source>
        <dbReference type="ARBA" id="ARBA00023163"/>
    </source>
</evidence>
<dbReference type="Pfam" id="PF01896">
    <property type="entry name" value="DNA_primase_S"/>
    <property type="match status" value="1"/>
</dbReference>
<keyword evidence="5" id="KW-0548">Nucleotidyltransferase</keyword>
<comment type="similarity">
    <text evidence="1 10">Belongs to the eukaryotic-type primase small subunit family.</text>
</comment>
<evidence type="ECO:0000256" key="6">
    <source>
        <dbReference type="ARBA" id="ARBA00022705"/>
    </source>
</evidence>
<evidence type="ECO:0000256" key="8">
    <source>
        <dbReference type="ARBA" id="ARBA00022833"/>
    </source>
</evidence>
<dbReference type="NCBIfam" id="TIGR00335">
    <property type="entry name" value="primase_sml"/>
    <property type="match status" value="1"/>
</dbReference>
<keyword evidence="3 10" id="KW-0639">Primosome</keyword>
<dbReference type="FunFam" id="3.90.920.10:FF:000003">
    <property type="entry name" value="DNA primase"/>
    <property type="match status" value="1"/>
</dbReference>
<dbReference type="EMBL" id="HBFR01026331">
    <property type="protein sequence ID" value="CAD8891747.1"/>
    <property type="molecule type" value="Transcribed_RNA"/>
</dbReference>
<proteinExistence type="inferred from homology"/>
<dbReference type="AlphaFoldDB" id="A0A7S1BPK0"/>
<dbReference type="CDD" id="cd04860">
    <property type="entry name" value="AE_Prim_S"/>
    <property type="match status" value="1"/>
</dbReference>
<keyword evidence="8" id="KW-0862">Zinc</keyword>
<evidence type="ECO:0000256" key="7">
    <source>
        <dbReference type="ARBA" id="ARBA00022723"/>
    </source>
</evidence>
<organism evidence="11">
    <name type="scientific">Corethron hystrix</name>
    <dbReference type="NCBI Taxonomy" id="216773"/>
    <lineage>
        <taxon>Eukaryota</taxon>
        <taxon>Sar</taxon>
        <taxon>Stramenopiles</taxon>
        <taxon>Ochrophyta</taxon>
        <taxon>Bacillariophyta</taxon>
        <taxon>Coscinodiscophyceae</taxon>
        <taxon>Corethrophycidae</taxon>
        <taxon>Corethrales</taxon>
        <taxon>Corethraceae</taxon>
        <taxon>Corethron</taxon>
    </lineage>
</organism>
<evidence type="ECO:0000256" key="2">
    <source>
        <dbReference type="ARBA" id="ARBA00022478"/>
    </source>
</evidence>
<dbReference type="GO" id="GO:0006269">
    <property type="term" value="P:DNA replication, synthesis of primer"/>
    <property type="evidence" value="ECO:0007669"/>
    <property type="project" value="UniProtKB-KW"/>
</dbReference>
<protein>
    <recommendedName>
        <fullName evidence="10">DNA primase</fullName>
        <ecNumber evidence="10">2.7.7.-</ecNumber>
    </recommendedName>
</protein>
<evidence type="ECO:0000256" key="1">
    <source>
        <dbReference type="ARBA" id="ARBA00009762"/>
    </source>
</evidence>